<keyword evidence="2" id="KW-1133">Transmembrane helix</keyword>
<dbReference type="Proteomes" id="UP000315295">
    <property type="component" value="Unassembled WGS sequence"/>
</dbReference>
<keyword evidence="2" id="KW-0472">Membrane</keyword>
<organism evidence="3 4">
    <name type="scientific">Malus baccata</name>
    <name type="common">Siberian crab apple</name>
    <name type="synonym">Pyrus baccata</name>
    <dbReference type="NCBI Taxonomy" id="106549"/>
    <lineage>
        <taxon>Eukaryota</taxon>
        <taxon>Viridiplantae</taxon>
        <taxon>Streptophyta</taxon>
        <taxon>Embryophyta</taxon>
        <taxon>Tracheophyta</taxon>
        <taxon>Spermatophyta</taxon>
        <taxon>Magnoliopsida</taxon>
        <taxon>eudicotyledons</taxon>
        <taxon>Gunneridae</taxon>
        <taxon>Pentapetalae</taxon>
        <taxon>rosids</taxon>
        <taxon>fabids</taxon>
        <taxon>Rosales</taxon>
        <taxon>Rosaceae</taxon>
        <taxon>Amygdaloideae</taxon>
        <taxon>Maleae</taxon>
        <taxon>Malus</taxon>
    </lineage>
</organism>
<dbReference type="EMBL" id="VIEB01000131">
    <property type="protein sequence ID" value="TQE04940.1"/>
    <property type="molecule type" value="Genomic_DNA"/>
</dbReference>
<keyword evidence="2" id="KW-0812">Transmembrane</keyword>
<evidence type="ECO:0000256" key="1">
    <source>
        <dbReference type="SAM" id="MobiDB-lite"/>
    </source>
</evidence>
<evidence type="ECO:0000313" key="3">
    <source>
        <dbReference type="EMBL" id="TQE04940.1"/>
    </source>
</evidence>
<name>A0A540N337_MALBA</name>
<comment type="caution">
    <text evidence="3">The sequence shown here is derived from an EMBL/GenBank/DDBJ whole genome shotgun (WGS) entry which is preliminary data.</text>
</comment>
<keyword evidence="4" id="KW-1185">Reference proteome</keyword>
<dbReference type="AlphaFoldDB" id="A0A540N337"/>
<feature type="region of interest" description="Disordered" evidence="1">
    <location>
        <begin position="115"/>
        <end position="150"/>
    </location>
</feature>
<evidence type="ECO:0000313" key="4">
    <source>
        <dbReference type="Proteomes" id="UP000315295"/>
    </source>
</evidence>
<accession>A0A540N337</accession>
<proteinExistence type="predicted"/>
<protein>
    <submittedName>
        <fullName evidence="3">Uncharacterized protein</fullName>
    </submittedName>
</protein>
<gene>
    <name evidence="3" type="ORF">C1H46_009411</name>
</gene>
<reference evidence="3 4" key="1">
    <citation type="journal article" date="2019" name="G3 (Bethesda)">
        <title>Sequencing of a Wild Apple (Malus baccata) Genome Unravels the Differences Between Cultivated and Wild Apple Species Regarding Disease Resistance and Cold Tolerance.</title>
        <authorList>
            <person name="Chen X."/>
        </authorList>
    </citation>
    <scope>NUCLEOTIDE SEQUENCE [LARGE SCALE GENOMIC DNA]</scope>
    <source>
        <strain evidence="4">cv. Shandingzi</strain>
        <tissue evidence="3">Leaves</tissue>
    </source>
</reference>
<sequence>MKRSKHFHGEQESRISIFHIGFTANFDWGFELEQIGLLEKDFPGRDTDPFDLRLRELNLLPRLGLSDLHPPSNGSDISSKETLEIPENNLRVFLNLILSLVAVLGLVMFSDPRWDDAGSKSKQFKAQKIPKREKEDDVGSGGTPRDSPHLSEMAVAQQLLASLRATLTYSISVSSFQSFAFHCSSLGFGG</sequence>
<feature type="transmembrane region" description="Helical" evidence="2">
    <location>
        <begin position="92"/>
        <end position="110"/>
    </location>
</feature>
<evidence type="ECO:0000256" key="2">
    <source>
        <dbReference type="SAM" id="Phobius"/>
    </source>
</evidence>